<dbReference type="CDD" id="cd06225">
    <property type="entry name" value="HAMP"/>
    <property type="match status" value="2"/>
</dbReference>
<dbReference type="GO" id="GO:0007165">
    <property type="term" value="P:signal transduction"/>
    <property type="evidence" value="ECO:0007669"/>
    <property type="project" value="UniProtKB-KW"/>
</dbReference>
<dbReference type="PRINTS" id="PR00260">
    <property type="entry name" value="CHEMTRNSDUCR"/>
</dbReference>
<keyword evidence="6" id="KW-0812">Transmembrane</keyword>
<dbReference type="Pfam" id="PF00015">
    <property type="entry name" value="MCPsignal"/>
    <property type="match status" value="1"/>
</dbReference>
<evidence type="ECO:0000256" key="2">
    <source>
        <dbReference type="ARBA" id="ARBA00029447"/>
    </source>
</evidence>
<evidence type="ECO:0000256" key="4">
    <source>
        <dbReference type="SAM" id="Coils"/>
    </source>
</evidence>
<dbReference type="InterPro" id="IPR004090">
    <property type="entry name" value="Chemotax_Me-accpt_rcpt"/>
</dbReference>
<dbReference type="Pfam" id="PF00672">
    <property type="entry name" value="HAMP"/>
    <property type="match status" value="2"/>
</dbReference>
<feature type="transmembrane region" description="Helical" evidence="6">
    <location>
        <begin position="302"/>
        <end position="326"/>
    </location>
</feature>
<feature type="coiled-coil region" evidence="4">
    <location>
        <begin position="629"/>
        <end position="656"/>
    </location>
</feature>
<feature type="region of interest" description="Disordered" evidence="5">
    <location>
        <begin position="721"/>
        <end position="745"/>
    </location>
</feature>
<evidence type="ECO:0000313" key="9">
    <source>
        <dbReference type="EMBL" id="MFC7126206.1"/>
    </source>
</evidence>
<keyword evidence="6" id="KW-0472">Membrane</keyword>
<comment type="caution">
    <text evidence="9">The sequence shown here is derived from an EMBL/GenBank/DDBJ whole genome shotgun (WGS) entry which is preliminary data.</text>
</comment>
<feature type="domain" description="Methyl-accepting transducer" evidence="7">
    <location>
        <begin position="486"/>
        <end position="724"/>
    </location>
</feature>
<feature type="compositionally biased region" description="Low complexity" evidence="5">
    <location>
        <begin position="721"/>
        <end position="743"/>
    </location>
</feature>
<gene>
    <name evidence="9" type="ORF">ACFQJ7_09180</name>
</gene>
<evidence type="ECO:0000256" key="5">
    <source>
        <dbReference type="SAM" id="MobiDB-lite"/>
    </source>
</evidence>
<dbReference type="InterPro" id="IPR004089">
    <property type="entry name" value="MCPsignal_dom"/>
</dbReference>
<evidence type="ECO:0000313" key="10">
    <source>
        <dbReference type="Proteomes" id="UP001596414"/>
    </source>
</evidence>
<name>A0ABD5X4S6_9EURY</name>
<dbReference type="CDD" id="cd11386">
    <property type="entry name" value="MCP_signal"/>
    <property type="match status" value="1"/>
</dbReference>
<dbReference type="SUPFAM" id="SSF158472">
    <property type="entry name" value="HAMP domain-like"/>
    <property type="match status" value="1"/>
</dbReference>
<accession>A0ABD5X4S6</accession>
<dbReference type="SMART" id="SM00304">
    <property type="entry name" value="HAMP"/>
    <property type="match status" value="3"/>
</dbReference>
<evidence type="ECO:0000256" key="6">
    <source>
        <dbReference type="SAM" id="Phobius"/>
    </source>
</evidence>
<comment type="similarity">
    <text evidence="2">Belongs to the methyl-accepting chemotaxis (MCP) protein family.</text>
</comment>
<keyword evidence="1 3" id="KW-0807">Transducer</keyword>
<dbReference type="InterPro" id="IPR003660">
    <property type="entry name" value="HAMP_dom"/>
</dbReference>
<organism evidence="9 10">
    <name type="scientific">Halovenus rubra</name>
    <dbReference type="NCBI Taxonomy" id="869890"/>
    <lineage>
        <taxon>Archaea</taxon>
        <taxon>Methanobacteriati</taxon>
        <taxon>Methanobacteriota</taxon>
        <taxon>Stenosarchaea group</taxon>
        <taxon>Halobacteria</taxon>
        <taxon>Halobacteriales</taxon>
        <taxon>Haloarculaceae</taxon>
        <taxon>Halovenus</taxon>
    </lineage>
</organism>
<evidence type="ECO:0000259" key="8">
    <source>
        <dbReference type="PROSITE" id="PS50885"/>
    </source>
</evidence>
<dbReference type="SUPFAM" id="SSF58104">
    <property type="entry name" value="Methyl-accepting chemotaxis protein (MCP) signaling domain"/>
    <property type="match status" value="1"/>
</dbReference>
<dbReference type="Proteomes" id="UP001596414">
    <property type="component" value="Unassembled WGS sequence"/>
</dbReference>
<dbReference type="EMBL" id="JBHSZQ010000019">
    <property type="protein sequence ID" value="MFC7126206.1"/>
    <property type="molecule type" value="Genomic_DNA"/>
</dbReference>
<dbReference type="RefSeq" id="WP_267638825.1">
    <property type="nucleotide sequence ID" value="NZ_JAODIY010000043.1"/>
</dbReference>
<dbReference type="PROSITE" id="PS50111">
    <property type="entry name" value="CHEMOTAXIS_TRANSDUC_2"/>
    <property type="match status" value="1"/>
</dbReference>
<dbReference type="PANTHER" id="PTHR32089">
    <property type="entry name" value="METHYL-ACCEPTING CHEMOTAXIS PROTEIN MCPB"/>
    <property type="match status" value="1"/>
</dbReference>
<dbReference type="SMART" id="SM00283">
    <property type="entry name" value="MA"/>
    <property type="match status" value="1"/>
</dbReference>
<keyword evidence="4" id="KW-0175">Coiled coil</keyword>
<feature type="domain" description="HAMP" evidence="8">
    <location>
        <begin position="414"/>
        <end position="467"/>
    </location>
</feature>
<reference evidence="9 10" key="1">
    <citation type="journal article" date="2014" name="Int. J. Syst. Evol. Microbiol.">
        <title>Complete genome sequence of Corynebacterium casei LMG S-19264T (=DSM 44701T), isolated from a smear-ripened cheese.</title>
        <authorList>
            <consortium name="US DOE Joint Genome Institute (JGI-PGF)"/>
            <person name="Walter F."/>
            <person name="Albersmeier A."/>
            <person name="Kalinowski J."/>
            <person name="Ruckert C."/>
        </authorList>
    </citation>
    <scope>NUCLEOTIDE SEQUENCE [LARGE SCALE GENOMIC DNA]</scope>
    <source>
        <strain evidence="9 10">CGMCC 4.7215</strain>
    </source>
</reference>
<dbReference type="PANTHER" id="PTHR32089:SF112">
    <property type="entry name" value="LYSOZYME-LIKE PROTEIN-RELATED"/>
    <property type="match status" value="1"/>
</dbReference>
<keyword evidence="6" id="KW-1133">Transmembrane helix</keyword>
<dbReference type="PROSITE" id="PS50885">
    <property type="entry name" value="HAMP"/>
    <property type="match status" value="2"/>
</dbReference>
<dbReference type="Gene3D" id="6.10.250.1910">
    <property type="match status" value="1"/>
</dbReference>
<feature type="coiled-coil region" evidence="4">
    <location>
        <begin position="557"/>
        <end position="591"/>
    </location>
</feature>
<dbReference type="Gene3D" id="1.10.287.950">
    <property type="entry name" value="Methyl-accepting chemotaxis protein"/>
    <property type="match status" value="1"/>
</dbReference>
<feature type="region of interest" description="Disordered" evidence="5">
    <location>
        <begin position="1"/>
        <end position="20"/>
    </location>
</feature>
<evidence type="ECO:0000259" key="7">
    <source>
        <dbReference type="PROSITE" id="PS50111"/>
    </source>
</evidence>
<feature type="compositionally biased region" description="Acidic residues" evidence="5">
    <location>
        <begin position="1"/>
        <end position="17"/>
    </location>
</feature>
<feature type="domain" description="HAMP" evidence="8">
    <location>
        <begin position="327"/>
        <end position="379"/>
    </location>
</feature>
<proteinExistence type="inferred from homology"/>
<protein>
    <submittedName>
        <fullName evidence="9">Methyl-accepting chemotaxis protein</fullName>
    </submittedName>
</protein>
<evidence type="ECO:0000256" key="1">
    <source>
        <dbReference type="ARBA" id="ARBA00023224"/>
    </source>
</evidence>
<sequence>MSTEDTEADDSDQSEGEADSKRTVFGTLVPSFVRSSYRAKFVLTILAVVVVISAVGAAGYVNAEQTVQDDTEQQLTAMVDMHADSINQWTISMEAHTRSLSSSPDLAGTSQETAQAHVIQEQAKLPVDVRAIHIVDTNENQVLTSTNLDIRGESLGGIDEPWTDIDLGVDLTSANDVWKSPTAYNDQIVDDQVMSFASPIEGDEARIAVVVGTIEYRVDGLRQLHDDQETLIVDTENRTVLGSSELSGDFDQGVVSELGTRRNGEQFTQDSGTVTAYAALPDNNWVAVSTAPTSQAFAASDAVGLTLVVVIAAGLLSLLVAGFVLARQTVTPLRDLRDKAEKIEQGDRSVELETNRVDEVGRLYQAFDGMRTSLDAQITAAEEAKSEAEEAKEDAEIAKEDAESERERVSEMMNELERVADQYGETMRAAANGDLTVRADVNTDNDQMRTIGEEFNEMLADIEAAVGEVKQFAADVTGASERVTTSTKEVKQASEQVSTSIQEISVATEQQSERLGETQTEMSNLSGTTEEIASTASEVAGVAEQTVESSETGQEAAQNAISEMNKVEKESERAVETIRSLETEVERIDELVDAISDVAEQTNMLALNASIEATRAGEGNNADGFDTVAQEIKALSADAKEAATEIEQRIQTIRDQTEESVQVVETTRDRVQQGTEAVEPAVEALEGITTYAEETNNGVQEISAATDEQAKSAEEVVSAVDDVAASSDESAAEAENVSAAAEEQTASLTEVTDSVASLADQASNLSQRLKRFETNQAD</sequence>
<feature type="transmembrane region" description="Helical" evidence="6">
    <location>
        <begin position="41"/>
        <end position="61"/>
    </location>
</feature>
<evidence type="ECO:0000256" key="3">
    <source>
        <dbReference type="PROSITE-ProRule" id="PRU00284"/>
    </source>
</evidence>
<feature type="region of interest" description="Disordered" evidence="5">
    <location>
        <begin position="386"/>
        <end position="408"/>
    </location>
</feature>
<dbReference type="AlphaFoldDB" id="A0ABD5X4S6"/>